<dbReference type="GO" id="GO:0045892">
    <property type="term" value="P:negative regulation of DNA-templated transcription"/>
    <property type="evidence" value="ECO:0007669"/>
    <property type="project" value="TreeGrafter"/>
</dbReference>
<dbReference type="SMART" id="SM00346">
    <property type="entry name" value="HTH_ICLR"/>
    <property type="match status" value="1"/>
</dbReference>
<name>A0A402C5M2_RHOWR</name>
<dbReference type="InterPro" id="IPR029016">
    <property type="entry name" value="GAF-like_dom_sf"/>
</dbReference>
<feature type="domain" description="HTH iclR-type" evidence="4">
    <location>
        <begin position="1"/>
        <end position="63"/>
    </location>
</feature>
<keyword evidence="7" id="KW-1185">Reference proteome</keyword>
<dbReference type="Gene3D" id="3.30.450.40">
    <property type="match status" value="1"/>
</dbReference>
<dbReference type="GO" id="GO:0003677">
    <property type="term" value="F:DNA binding"/>
    <property type="evidence" value="ECO:0007669"/>
    <property type="project" value="UniProtKB-KW"/>
</dbReference>
<dbReference type="InterPro" id="IPR036390">
    <property type="entry name" value="WH_DNA-bd_sf"/>
</dbReference>
<comment type="caution">
    <text evidence="6">The sequence shown here is derived from an EMBL/GenBank/DDBJ whole genome shotgun (WGS) entry which is preliminary data.</text>
</comment>
<dbReference type="EMBL" id="BHYM01000022">
    <property type="protein sequence ID" value="GCE38858.1"/>
    <property type="molecule type" value="Genomic_DNA"/>
</dbReference>
<dbReference type="PANTHER" id="PTHR30136:SF35">
    <property type="entry name" value="HTH-TYPE TRANSCRIPTIONAL REGULATOR RV1719"/>
    <property type="match status" value="1"/>
</dbReference>
<dbReference type="GO" id="GO:0003700">
    <property type="term" value="F:DNA-binding transcription factor activity"/>
    <property type="evidence" value="ECO:0007669"/>
    <property type="project" value="TreeGrafter"/>
</dbReference>
<dbReference type="SUPFAM" id="SSF55781">
    <property type="entry name" value="GAF domain-like"/>
    <property type="match status" value="1"/>
</dbReference>
<dbReference type="PANTHER" id="PTHR30136">
    <property type="entry name" value="HELIX-TURN-HELIX TRANSCRIPTIONAL REGULATOR, ICLR FAMILY"/>
    <property type="match status" value="1"/>
</dbReference>
<evidence type="ECO:0000259" key="4">
    <source>
        <dbReference type="PROSITE" id="PS51077"/>
    </source>
</evidence>
<sequence>MRTVKTTFQILEAVGEQQPIGLSELARRLDLPKSTVQRSLATLADLGWIRVNGRESAGWRLGEKVRALREKVDHLGRLRDAALPILGQLNGETLETIHLAVAENRTMRLVERMDSKHALRLVQPIGTRSPLHATSTGKSVLAYLPDQEVESYLNHGLNSLTSRTITDPEGLRAQLESIRDKGFAISDEELSNGTVSVAASVRPGGGRPIAAVSISGPTVRMSPEVHRAYGKLVAAATCEIASQLEY</sequence>
<evidence type="ECO:0000256" key="1">
    <source>
        <dbReference type="ARBA" id="ARBA00023015"/>
    </source>
</evidence>
<dbReference type="Proteomes" id="UP000287519">
    <property type="component" value="Unassembled WGS sequence"/>
</dbReference>
<keyword evidence="2" id="KW-0238">DNA-binding</keyword>
<organism evidence="6 7">
    <name type="scientific">Rhodococcus wratislaviensis</name>
    <name type="common">Tsukamurella wratislaviensis</name>
    <dbReference type="NCBI Taxonomy" id="44752"/>
    <lineage>
        <taxon>Bacteria</taxon>
        <taxon>Bacillati</taxon>
        <taxon>Actinomycetota</taxon>
        <taxon>Actinomycetes</taxon>
        <taxon>Mycobacteriales</taxon>
        <taxon>Nocardiaceae</taxon>
        <taxon>Rhodococcus</taxon>
    </lineage>
</organism>
<evidence type="ECO:0000256" key="3">
    <source>
        <dbReference type="ARBA" id="ARBA00023163"/>
    </source>
</evidence>
<accession>A0A402C5M2</accession>
<evidence type="ECO:0000259" key="5">
    <source>
        <dbReference type="PROSITE" id="PS51078"/>
    </source>
</evidence>
<dbReference type="SUPFAM" id="SSF46785">
    <property type="entry name" value="Winged helix' DNA-binding domain"/>
    <property type="match status" value="1"/>
</dbReference>
<dbReference type="InterPro" id="IPR014757">
    <property type="entry name" value="Tscrpt_reg_IclR_C"/>
</dbReference>
<dbReference type="InterPro" id="IPR050707">
    <property type="entry name" value="HTH_MetabolicPath_Reg"/>
</dbReference>
<dbReference type="AlphaFoldDB" id="A0A402C5M2"/>
<keyword evidence="1" id="KW-0805">Transcription regulation</keyword>
<reference evidence="6 7" key="1">
    <citation type="submission" date="2018-11" db="EMBL/GenBank/DDBJ databases">
        <title>Microbial catabolism of amino acid.</title>
        <authorList>
            <person name="Hibi M."/>
            <person name="Ogawa J."/>
        </authorList>
    </citation>
    <scope>NUCLEOTIDE SEQUENCE [LARGE SCALE GENOMIC DNA]</scope>
    <source>
        <strain evidence="6 7">C31-06</strain>
    </source>
</reference>
<dbReference type="PROSITE" id="PS51077">
    <property type="entry name" value="HTH_ICLR"/>
    <property type="match status" value="1"/>
</dbReference>
<dbReference type="InterPro" id="IPR036388">
    <property type="entry name" value="WH-like_DNA-bd_sf"/>
</dbReference>
<dbReference type="Gene3D" id="1.10.10.10">
    <property type="entry name" value="Winged helix-like DNA-binding domain superfamily/Winged helix DNA-binding domain"/>
    <property type="match status" value="1"/>
</dbReference>
<feature type="domain" description="IclR-ED" evidence="5">
    <location>
        <begin position="64"/>
        <end position="246"/>
    </location>
</feature>
<proteinExistence type="predicted"/>
<dbReference type="Pfam" id="PF01614">
    <property type="entry name" value="IclR_C"/>
    <property type="match status" value="1"/>
</dbReference>
<gene>
    <name evidence="6" type="ORF">Rhow_002382</name>
</gene>
<dbReference type="RefSeq" id="WP_124391349.1">
    <property type="nucleotide sequence ID" value="NZ_BHYM01000022.1"/>
</dbReference>
<dbReference type="Pfam" id="PF09339">
    <property type="entry name" value="HTH_IclR"/>
    <property type="match status" value="1"/>
</dbReference>
<dbReference type="InterPro" id="IPR005471">
    <property type="entry name" value="Tscrpt_reg_IclR_N"/>
</dbReference>
<dbReference type="OrthoDB" id="9807558at2"/>
<protein>
    <submittedName>
        <fullName evidence="6">Transcriptional regulator, IclR family</fullName>
    </submittedName>
</protein>
<evidence type="ECO:0000313" key="6">
    <source>
        <dbReference type="EMBL" id="GCE38858.1"/>
    </source>
</evidence>
<dbReference type="PROSITE" id="PS51078">
    <property type="entry name" value="ICLR_ED"/>
    <property type="match status" value="1"/>
</dbReference>
<keyword evidence="3" id="KW-0804">Transcription</keyword>
<evidence type="ECO:0000256" key="2">
    <source>
        <dbReference type="ARBA" id="ARBA00023125"/>
    </source>
</evidence>
<evidence type="ECO:0000313" key="7">
    <source>
        <dbReference type="Proteomes" id="UP000287519"/>
    </source>
</evidence>